<feature type="region of interest" description="Disordered" evidence="1">
    <location>
        <begin position="54"/>
        <end position="81"/>
    </location>
</feature>
<accession>A0ABV9TAY3</accession>
<evidence type="ECO:0000313" key="4">
    <source>
        <dbReference type="Proteomes" id="UP001595926"/>
    </source>
</evidence>
<keyword evidence="4" id="KW-1185">Reference proteome</keyword>
<dbReference type="EMBL" id="JBHSJH010000002">
    <property type="protein sequence ID" value="MFC4892298.1"/>
    <property type="molecule type" value="Genomic_DNA"/>
</dbReference>
<keyword evidence="2" id="KW-0732">Signal</keyword>
<proteinExistence type="predicted"/>
<dbReference type="RefSeq" id="WP_119329709.1">
    <property type="nucleotide sequence ID" value="NZ_JBHSJH010000002.1"/>
</dbReference>
<feature type="chain" id="PRO_5047382041" evidence="2">
    <location>
        <begin position="21"/>
        <end position="95"/>
    </location>
</feature>
<dbReference type="PROSITE" id="PS51257">
    <property type="entry name" value="PROKAR_LIPOPROTEIN"/>
    <property type="match status" value="1"/>
</dbReference>
<evidence type="ECO:0000256" key="2">
    <source>
        <dbReference type="SAM" id="SignalP"/>
    </source>
</evidence>
<name>A0ABV9TAY3_9GAMM</name>
<gene>
    <name evidence="3" type="ORF">ACFPDQ_04470</name>
</gene>
<sequence length="95" mass="10605">MKKTILTFIILTILSNSSFALQSCVTDRQDSVIPGCQYIGDFSDDTAVNTLTEANNTSSNVETSEPDNTSVNSSPTPTPQKQCQWWQLFCHLGWW</sequence>
<evidence type="ECO:0000256" key="1">
    <source>
        <dbReference type="SAM" id="MobiDB-lite"/>
    </source>
</evidence>
<protein>
    <submittedName>
        <fullName evidence="3">Uncharacterized protein</fullName>
    </submittedName>
</protein>
<evidence type="ECO:0000313" key="3">
    <source>
        <dbReference type="EMBL" id="MFC4892298.1"/>
    </source>
</evidence>
<feature type="signal peptide" evidence="2">
    <location>
        <begin position="1"/>
        <end position="20"/>
    </location>
</feature>
<comment type="caution">
    <text evidence="3">The sequence shown here is derived from an EMBL/GenBank/DDBJ whole genome shotgun (WGS) entry which is preliminary data.</text>
</comment>
<dbReference type="Proteomes" id="UP001595926">
    <property type="component" value="Unassembled WGS sequence"/>
</dbReference>
<organism evidence="3 4">
    <name type="scientific">Pseudofrancisella aestuarii</name>
    <dbReference type="NCBI Taxonomy" id="2670347"/>
    <lineage>
        <taxon>Bacteria</taxon>
        <taxon>Pseudomonadati</taxon>
        <taxon>Pseudomonadota</taxon>
        <taxon>Gammaproteobacteria</taxon>
        <taxon>Thiotrichales</taxon>
        <taxon>Francisellaceae</taxon>
        <taxon>Pseudofrancisella</taxon>
    </lineage>
</organism>
<reference evidence="4" key="1">
    <citation type="journal article" date="2019" name="Int. J. Syst. Evol. Microbiol.">
        <title>The Global Catalogue of Microorganisms (GCM) 10K type strain sequencing project: providing services to taxonomists for standard genome sequencing and annotation.</title>
        <authorList>
            <consortium name="The Broad Institute Genomics Platform"/>
            <consortium name="The Broad Institute Genome Sequencing Center for Infectious Disease"/>
            <person name="Wu L."/>
            <person name="Ma J."/>
        </authorList>
    </citation>
    <scope>NUCLEOTIDE SEQUENCE [LARGE SCALE GENOMIC DNA]</scope>
    <source>
        <strain evidence="4">CGMCC 1.13718</strain>
    </source>
</reference>